<proteinExistence type="predicted"/>
<name>A0A0A9GN22_ARUDO</name>
<protein>
    <submittedName>
        <fullName evidence="1">Uncharacterized protein</fullName>
    </submittedName>
</protein>
<dbReference type="EMBL" id="GBRH01173082">
    <property type="protein sequence ID" value="JAE24814.1"/>
    <property type="molecule type" value="Transcribed_RNA"/>
</dbReference>
<dbReference type="AlphaFoldDB" id="A0A0A9GN22"/>
<accession>A0A0A9GN22</accession>
<sequence>MCGVLLAYLQKEKRTYLRTPLLLTLRKN</sequence>
<organism evidence="1">
    <name type="scientific">Arundo donax</name>
    <name type="common">Giant reed</name>
    <name type="synonym">Donax arundinaceus</name>
    <dbReference type="NCBI Taxonomy" id="35708"/>
    <lineage>
        <taxon>Eukaryota</taxon>
        <taxon>Viridiplantae</taxon>
        <taxon>Streptophyta</taxon>
        <taxon>Embryophyta</taxon>
        <taxon>Tracheophyta</taxon>
        <taxon>Spermatophyta</taxon>
        <taxon>Magnoliopsida</taxon>
        <taxon>Liliopsida</taxon>
        <taxon>Poales</taxon>
        <taxon>Poaceae</taxon>
        <taxon>PACMAD clade</taxon>
        <taxon>Arundinoideae</taxon>
        <taxon>Arundineae</taxon>
        <taxon>Arundo</taxon>
    </lineage>
</organism>
<reference evidence="1" key="1">
    <citation type="submission" date="2014-09" db="EMBL/GenBank/DDBJ databases">
        <authorList>
            <person name="Magalhaes I.L.F."/>
            <person name="Oliveira U."/>
            <person name="Santos F.R."/>
            <person name="Vidigal T.H.D.A."/>
            <person name="Brescovit A.D."/>
            <person name="Santos A.J."/>
        </authorList>
    </citation>
    <scope>NUCLEOTIDE SEQUENCE</scope>
    <source>
        <tissue evidence="1">Shoot tissue taken approximately 20 cm above the soil surface</tissue>
    </source>
</reference>
<reference evidence="1" key="2">
    <citation type="journal article" date="2015" name="Data Brief">
        <title>Shoot transcriptome of the giant reed, Arundo donax.</title>
        <authorList>
            <person name="Barrero R.A."/>
            <person name="Guerrero F.D."/>
            <person name="Moolhuijzen P."/>
            <person name="Goolsby J.A."/>
            <person name="Tidwell J."/>
            <person name="Bellgard S.E."/>
            <person name="Bellgard M.I."/>
        </authorList>
    </citation>
    <scope>NUCLEOTIDE SEQUENCE</scope>
    <source>
        <tissue evidence="1">Shoot tissue taken approximately 20 cm above the soil surface</tissue>
    </source>
</reference>
<evidence type="ECO:0000313" key="1">
    <source>
        <dbReference type="EMBL" id="JAE24814.1"/>
    </source>
</evidence>